<reference evidence="1 2" key="1">
    <citation type="submission" date="2019-07" db="EMBL/GenBank/DDBJ databases">
        <title>Whole genome shotgun sequence of Acetobacter nitrogenifigens NBRC 105050.</title>
        <authorList>
            <person name="Hosoyama A."/>
            <person name="Uohara A."/>
            <person name="Ohji S."/>
            <person name="Ichikawa N."/>
        </authorList>
    </citation>
    <scope>NUCLEOTIDE SEQUENCE [LARGE SCALE GENOMIC DNA]</scope>
    <source>
        <strain evidence="1 2">NBRC 105050</strain>
    </source>
</reference>
<accession>A0A511XCQ1</accession>
<evidence type="ECO:0000313" key="2">
    <source>
        <dbReference type="Proteomes" id="UP000321635"/>
    </source>
</evidence>
<sequence>MLHLIKLAVGAESLEHLERLQRDAGGPPVVRTRSAPRRREEVLAGGSIYRVITGLILCRQRILDIESVERPDGSNGTLILLDDTIVPVEPRPARPFQGWRYLDPKEAPRDLETRAFAQLPASLSRELGRLGLL</sequence>
<dbReference type="RefSeq" id="WP_026398355.1">
    <property type="nucleotide sequence ID" value="NZ_AUBI01000011.1"/>
</dbReference>
<comment type="caution">
    <text evidence="1">The sequence shown here is derived from an EMBL/GenBank/DDBJ whole genome shotgun (WGS) entry which is preliminary data.</text>
</comment>
<dbReference type="PIRSF" id="PIRSF032025">
    <property type="entry name" value="UCP032025"/>
    <property type="match status" value="1"/>
</dbReference>
<dbReference type="STRING" id="1120919.GCA_000429165_02725"/>
<keyword evidence="2" id="KW-1185">Reference proteome</keyword>
<dbReference type="EMBL" id="BJYF01000020">
    <property type="protein sequence ID" value="GEN60734.1"/>
    <property type="molecule type" value="Genomic_DNA"/>
</dbReference>
<name>A0A511XCQ1_9PROT</name>
<dbReference type="OrthoDB" id="9798292at2"/>
<dbReference type="Proteomes" id="UP000321635">
    <property type="component" value="Unassembled WGS sequence"/>
</dbReference>
<proteinExistence type="predicted"/>
<dbReference type="Pfam" id="PF07370">
    <property type="entry name" value="DUF1489"/>
    <property type="match status" value="1"/>
</dbReference>
<gene>
    <name evidence="1" type="ORF">ANI02nite_26180</name>
</gene>
<evidence type="ECO:0000313" key="1">
    <source>
        <dbReference type="EMBL" id="GEN60734.1"/>
    </source>
</evidence>
<evidence type="ECO:0008006" key="3">
    <source>
        <dbReference type="Google" id="ProtNLM"/>
    </source>
</evidence>
<organism evidence="1 2">
    <name type="scientific">Acetobacter nitrogenifigens DSM 23921 = NBRC 105050</name>
    <dbReference type="NCBI Taxonomy" id="1120919"/>
    <lineage>
        <taxon>Bacteria</taxon>
        <taxon>Pseudomonadati</taxon>
        <taxon>Pseudomonadota</taxon>
        <taxon>Alphaproteobacteria</taxon>
        <taxon>Acetobacterales</taxon>
        <taxon>Acetobacteraceae</taxon>
        <taxon>Acetobacter</taxon>
    </lineage>
</organism>
<dbReference type="InterPro" id="IPR008320">
    <property type="entry name" value="UCP032025"/>
</dbReference>
<protein>
    <recommendedName>
        <fullName evidence="3">Lysophospholipase</fullName>
    </recommendedName>
</protein>
<dbReference type="AlphaFoldDB" id="A0A511XCQ1"/>